<proteinExistence type="predicted"/>
<gene>
    <name evidence="2" type="ORF">NEMBOFW57_008533</name>
</gene>
<evidence type="ECO:0000313" key="2">
    <source>
        <dbReference type="EMBL" id="KAG7286227.1"/>
    </source>
</evidence>
<evidence type="ECO:0000256" key="1">
    <source>
        <dbReference type="SAM" id="MobiDB-lite"/>
    </source>
</evidence>
<name>A0AAD4ERG1_9PEZI</name>
<feature type="compositionally biased region" description="Basic and acidic residues" evidence="1">
    <location>
        <begin position="231"/>
        <end position="251"/>
    </location>
</feature>
<feature type="region of interest" description="Disordered" evidence="1">
    <location>
        <begin position="228"/>
        <end position="259"/>
    </location>
</feature>
<comment type="caution">
    <text evidence="2">The sequence shown here is derived from an EMBL/GenBank/DDBJ whole genome shotgun (WGS) entry which is preliminary data.</text>
</comment>
<organism evidence="2 3">
    <name type="scientific">Staphylotrichum longicolle</name>
    <dbReference type="NCBI Taxonomy" id="669026"/>
    <lineage>
        <taxon>Eukaryota</taxon>
        <taxon>Fungi</taxon>
        <taxon>Dikarya</taxon>
        <taxon>Ascomycota</taxon>
        <taxon>Pezizomycotina</taxon>
        <taxon>Sordariomycetes</taxon>
        <taxon>Sordariomycetidae</taxon>
        <taxon>Sordariales</taxon>
        <taxon>Chaetomiaceae</taxon>
        <taxon>Staphylotrichum</taxon>
    </lineage>
</organism>
<evidence type="ECO:0000313" key="3">
    <source>
        <dbReference type="Proteomes" id="UP001197093"/>
    </source>
</evidence>
<sequence>MKDTSTSKAVDSFKDVESSRDSFIRFIRNSLALSAKERPTLESRRSSNSSDAETLVSCTSATTTYSASSVSTTPEQPTAAEQRLIAVWKAEEFLRAFINEDWSNHANYIRADCNLTLAELYAIGRLPEAEGSRTCRRLIRVPVIHEEVALSLWKKLAEKARNIPEPAQEPEVAKNDRKGSVDSRMRKNLRRLLKKEQHSHRQTEEALAASLRCPYCSGNCADYHAQTMTKESQKHQPPSEEGFWQREDPTSSRKPSWVTTTTTLIDTSSEPPTTEKGDKWDRWLEGLRKGWVVGGWTSEWKWDKWFR</sequence>
<reference evidence="2" key="1">
    <citation type="submission" date="2023-02" db="EMBL/GenBank/DDBJ databases">
        <authorList>
            <person name="Palmer J.M."/>
        </authorList>
    </citation>
    <scope>NUCLEOTIDE SEQUENCE</scope>
    <source>
        <strain evidence="2">FW57</strain>
    </source>
</reference>
<keyword evidence="3" id="KW-1185">Reference proteome</keyword>
<dbReference type="Proteomes" id="UP001197093">
    <property type="component" value="Unassembled WGS sequence"/>
</dbReference>
<dbReference type="EMBL" id="JAHCVI010000004">
    <property type="protein sequence ID" value="KAG7286227.1"/>
    <property type="molecule type" value="Genomic_DNA"/>
</dbReference>
<protein>
    <submittedName>
        <fullName evidence="2">Uncharacterized protein</fullName>
    </submittedName>
</protein>
<accession>A0AAD4ERG1</accession>
<dbReference type="AlphaFoldDB" id="A0AAD4ERG1"/>